<protein>
    <submittedName>
        <fullName evidence="2">Uncharacterized protein</fullName>
    </submittedName>
</protein>
<dbReference type="AlphaFoldDB" id="A0A177HHI7"/>
<dbReference type="Proteomes" id="UP000077381">
    <property type="component" value="Unassembled WGS sequence"/>
</dbReference>
<sequence length="125" mass="13507">MTPVYVTKPTSRKVAADMSRAAGVLDPLYSRGLTTAMKIIDAFAALSRGALLCGTRCFALLYEGLQAAGSVWVHPLPPEARSAPAPEPPRRMLDTPPDGHPERLCPHTPPSPDEIDIWTRLHGDP</sequence>
<dbReference type="RefSeq" id="WP_157902975.1">
    <property type="nucleotide sequence ID" value="NZ_LOHS01000193.1"/>
</dbReference>
<evidence type="ECO:0000313" key="3">
    <source>
        <dbReference type="Proteomes" id="UP000077381"/>
    </source>
</evidence>
<dbReference type="STRING" id="1716141.STSP_70290"/>
<keyword evidence="3" id="KW-1185">Reference proteome</keyword>
<dbReference type="OrthoDB" id="103324at2"/>
<accession>A0A177HHI7</accession>
<dbReference type="EMBL" id="LOHS01000193">
    <property type="protein sequence ID" value="OAH09648.1"/>
    <property type="molecule type" value="Genomic_DNA"/>
</dbReference>
<evidence type="ECO:0000313" key="2">
    <source>
        <dbReference type="EMBL" id="OAH09648.1"/>
    </source>
</evidence>
<organism evidence="2 3">
    <name type="scientific">Streptomyces jeddahensis</name>
    <dbReference type="NCBI Taxonomy" id="1716141"/>
    <lineage>
        <taxon>Bacteria</taxon>
        <taxon>Bacillati</taxon>
        <taxon>Actinomycetota</taxon>
        <taxon>Actinomycetes</taxon>
        <taxon>Kitasatosporales</taxon>
        <taxon>Streptomycetaceae</taxon>
        <taxon>Streptomyces</taxon>
    </lineage>
</organism>
<reference evidence="2 3" key="1">
    <citation type="submission" date="2015-12" db="EMBL/GenBank/DDBJ databases">
        <title>Genome sequence of Streptomyces sp. G25.</title>
        <authorList>
            <person name="Poehlein A."/>
            <person name="Roettig A."/>
            <person name="Hiessl S."/>
            <person name="Hauschild P."/>
            <person name="Schauer J."/>
            <person name="Madkour M.H."/>
            <person name="Al-Ansari A.M."/>
            <person name="Almakishah N.H."/>
            <person name="Steinbuechel A."/>
            <person name="Daniel R."/>
        </authorList>
    </citation>
    <scope>NUCLEOTIDE SEQUENCE [LARGE SCALE GENOMIC DNA]</scope>
    <source>
        <strain evidence="3">G25(2015)</strain>
    </source>
</reference>
<evidence type="ECO:0000256" key="1">
    <source>
        <dbReference type="SAM" id="MobiDB-lite"/>
    </source>
</evidence>
<name>A0A177HHI7_9ACTN</name>
<dbReference type="InterPro" id="IPR045701">
    <property type="entry name" value="DUF6059"/>
</dbReference>
<gene>
    <name evidence="2" type="ORF">STSP_70290</name>
</gene>
<dbReference type="Pfam" id="PF19534">
    <property type="entry name" value="DUF6059"/>
    <property type="match status" value="1"/>
</dbReference>
<feature type="region of interest" description="Disordered" evidence="1">
    <location>
        <begin position="77"/>
        <end position="125"/>
    </location>
</feature>
<dbReference type="PATRIC" id="fig|1716141.3.peg.7441"/>
<proteinExistence type="predicted"/>
<comment type="caution">
    <text evidence="2">The sequence shown here is derived from an EMBL/GenBank/DDBJ whole genome shotgun (WGS) entry which is preliminary data.</text>
</comment>
<feature type="compositionally biased region" description="Basic and acidic residues" evidence="1">
    <location>
        <begin position="88"/>
        <end position="105"/>
    </location>
</feature>